<dbReference type="AlphaFoldDB" id="A0A3M7L5A4"/>
<proteinExistence type="predicted"/>
<evidence type="ECO:0000313" key="3">
    <source>
        <dbReference type="Proteomes" id="UP000279271"/>
    </source>
</evidence>
<feature type="non-terminal residue" evidence="2">
    <location>
        <position position="1"/>
    </location>
</feature>
<comment type="caution">
    <text evidence="2">The sequence shown here is derived from an EMBL/GenBank/DDBJ whole genome shotgun (WGS) entry which is preliminary data.</text>
</comment>
<feature type="region of interest" description="Disordered" evidence="1">
    <location>
        <begin position="1"/>
        <end position="63"/>
    </location>
</feature>
<dbReference type="Proteomes" id="UP000279271">
    <property type="component" value="Unassembled WGS sequence"/>
</dbReference>
<name>A0A3M7L5A4_AUXPR</name>
<feature type="compositionally biased region" description="Basic residues" evidence="1">
    <location>
        <begin position="1"/>
        <end position="15"/>
    </location>
</feature>
<feature type="compositionally biased region" description="Acidic residues" evidence="1">
    <location>
        <begin position="32"/>
        <end position="63"/>
    </location>
</feature>
<evidence type="ECO:0000256" key="1">
    <source>
        <dbReference type="SAM" id="MobiDB-lite"/>
    </source>
</evidence>
<reference evidence="3" key="1">
    <citation type="journal article" date="2018" name="Algal Res.">
        <title>Characterization of plant carbon substrate utilization by Auxenochlorella protothecoides.</title>
        <authorList>
            <person name="Vogler B.W."/>
            <person name="Starkenburg S.R."/>
            <person name="Sudasinghe N."/>
            <person name="Schambach J.Y."/>
            <person name="Rollin J.A."/>
            <person name="Pattathil S."/>
            <person name="Barry A.N."/>
        </authorList>
    </citation>
    <scope>NUCLEOTIDE SEQUENCE [LARGE SCALE GENOMIC DNA]</scope>
    <source>
        <strain evidence="3">UTEX 25</strain>
    </source>
</reference>
<protein>
    <submittedName>
        <fullName evidence="2">Uncharacterized protein</fullName>
    </submittedName>
</protein>
<accession>A0A3M7L5A4</accession>
<dbReference type="EMBL" id="QOKY01000081">
    <property type="protein sequence ID" value="RMZ57767.1"/>
    <property type="molecule type" value="Genomic_DNA"/>
</dbReference>
<evidence type="ECO:0000313" key="2">
    <source>
        <dbReference type="EMBL" id="RMZ57767.1"/>
    </source>
</evidence>
<organism evidence="2 3">
    <name type="scientific">Auxenochlorella protothecoides</name>
    <name type="common">Green microalga</name>
    <name type="synonym">Chlorella protothecoides</name>
    <dbReference type="NCBI Taxonomy" id="3075"/>
    <lineage>
        <taxon>Eukaryota</taxon>
        <taxon>Viridiplantae</taxon>
        <taxon>Chlorophyta</taxon>
        <taxon>core chlorophytes</taxon>
        <taxon>Trebouxiophyceae</taxon>
        <taxon>Chlorellales</taxon>
        <taxon>Chlorellaceae</taxon>
        <taxon>Auxenochlorella</taxon>
    </lineage>
</organism>
<gene>
    <name evidence="2" type="ORF">APUTEX25_002370</name>
</gene>
<sequence length="231" mass="24109">GRRRPLLRGRLRAHGARNDDDDLLSSSTGEGLEGDEDEYDDEYDDEGSEEEEEDEEDDSDIESSDVLATWLHSAGVELMGSEAHPPLLAGAEAVQGALAGMLSSQPGAVPMFVASLRMFMDSLPRVRRLVVPSLCAGGRAAVKDGHAAVKDGHAAVKDGHAAVKDGHAAVKDGRAAGDGGQAPLNGGDPLPPGYAPGPSLMTVFAGVPVLRAPLQAMLLDVMLDHCLTARD</sequence>
<feature type="non-terminal residue" evidence="2">
    <location>
        <position position="231"/>
    </location>
</feature>